<dbReference type="EMBL" id="NAJL01000013">
    <property type="protein sequence ID" value="TKA29817.1"/>
    <property type="molecule type" value="Genomic_DNA"/>
</dbReference>
<proteinExistence type="predicted"/>
<reference evidence="2 3" key="1">
    <citation type="submission" date="2017-03" db="EMBL/GenBank/DDBJ databases">
        <title>Genomes of endolithic fungi from Antarctica.</title>
        <authorList>
            <person name="Coleine C."/>
            <person name="Masonjones S."/>
            <person name="Stajich J.E."/>
        </authorList>
    </citation>
    <scope>NUCLEOTIDE SEQUENCE [LARGE SCALE GENOMIC DNA]</scope>
    <source>
        <strain evidence="2 3">CCFEE 6315</strain>
    </source>
</reference>
<comment type="caution">
    <text evidence="2">The sequence shown here is derived from an EMBL/GenBank/DDBJ whole genome shotgun (WGS) entry which is preliminary data.</text>
</comment>
<organism evidence="2 3">
    <name type="scientific">Salinomyces thailandicus</name>
    <dbReference type="NCBI Taxonomy" id="706561"/>
    <lineage>
        <taxon>Eukaryota</taxon>
        <taxon>Fungi</taxon>
        <taxon>Dikarya</taxon>
        <taxon>Ascomycota</taxon>
        <taxon>Pezizomycotina</taxon>
        <taxon>Dothideomycetes</taxon>
        <taxon>Dothideomycetidae</taxon>
        <taxon>Mycosphaerellales</taxon>
        <taxon>Teratosphaeriaceae</taxon>
        <taxon>Salinomyces</taxon>
    </lineage>
</organism>
<evidence type="ECO:0000313" key="2">
    <source>
        <dbReference type="EMBL" id="TKA29817.1"/>
    </source>
</evidence>
<evidence type="ECO:0000256" key="1">
    <source>
        <dbReference type="SAM" id="MobiDB-lite"/>
    </source>
</evidence>
<dbReference type="OrthoDB" id="3921745at2759"/>
<protein>
    <submittedName>
        <fullName evidence="2">Uncharacterized protein</fullName>
    </submittedName>
</protein>
<dbReference type="AlphaFoldDB" id="A0A4U0U4M5"/>
<dbReference type="Proteomes" id="UP000308549">
    <property type="component" value="Unassembled WGS sequence"/>
</dbReference>
<gene>
    <name evidence="2" type="ORF">B0A50_03181</name>
</gene>
<name>A0A4U0U4M5_9PEZI</name>
<feature type="region of interest" description="Disordered" evidence="1">
    <location>
        <begin position="1"/>
        <end position="49"/>
    </location>
</feature>
<sequence>MTQGRDPWPSEPMDLLVGRDHRPNRYGVSRDSSTEPQGDMARTTRPPRPAYNEEQKFYIMFARITKGQSWPAIEYDFARLFNQQVSHRSKGGLTSVYYRLRKEWALEEVLQTNVDSPIHDQEVVDRRATHFSHDFLTIIGYL</sequence>
<evidence type="ECO:0000313" key="3">
    <source>
        <dbReference type="Proteomes" id="UP000308549"/>
    </source>
</evidence>
<accession>A0A4U0U4M5</accession>
<keyword evidence="3" id="KW-1185">Reference proteome</keyword>